<dbReference type="CDD" id="cd02947">
    <property type="entry name" value="TRX_family"/>
    <property type="match status" value="1"/>
</dbReference>
<keyword evidence="5" id="KW-0676">Redox-active center</keyword>
<feature type="compositionally biased region" description="Low complexity" evidence="6">
    <location>
        <begin position="24"/>
        <end position="39"/>
    </location>
</feature>
<dbReference type="FunFam" id="3.40.30.10:FF:000001">
    <property type="entry name" value="Thioredoxin"/>
    <property type="match status" value="1"/>
</dbReference>
<evidence type="ECO:0000256" key="4">
    <source>
        <dbReference type="ARBA" id="ARBA00023157"/>
    </source>
</evidence>
<sequence>MPSLVQLLQATSAERADRSSRTFSPSLSDPMPAAAAAISPSPPAPGASTATRGPNPVLLRHHLAGSFIPPQPSRRRLTGAVAASAGRRAVAPCCKAAKDPSSSATDHVGDVGEQTWDEDVLRCETTVLVEFWAPWCGPCRLMHPIIADLAKAYAGRLRCLRVNTDENQEVATRYGIRSIPTTLIFKNGERKETVIGAIADTALAATVDRFL</sequence>
<feature type="region of interest" description="Disordered" evidence="6">
    <location>
        <begin position="11"/>
        <end position="55"/>
    </location>
</feature>
<comment type="caution">
    <text evidence="8">The sequence shown here is derived from an EMBL/GenBank/DDBJ whole genome shotgun (WGS) entry which is preliminary data.</text>
</comment>
<dbReference type="Gene3D" id="3.40.30.10">
    <property type="entry name" value="Glutaredoxin"/>
    <property type="match status" value="1"/>
</dbReference>
<keyword evidence="4" id="KW-1015">Disulfide bond</keyword>
<dbReference type="InterPro" id="IPR017937">
    <property type="entry name" value="Thioredoxin_CS"/>
</dbReference>
<dbReference type="Proteomes" id="UP001231189">
    <property type="component" value="Unassembled WGS sequence"/>
</dbReference>
<dbReference type="GO" id="GO:0015035">
    <property type="term" value="F:protein-disulfide reductase activity"/>
    <property type="evidence" value="ECO:0007669"/>
    <property type="project" value="InterPro"/>
</dbReference>
<accession>A0AAD8T7K9</accession>
<organism evidence="8 10">
    <name type="scientific">Lolium multiflorum</name>
    <name type="common">Italian ryegrass</name>
    <name type="synonym">Lolium perenne subsp. multiflorum</name>
    <dbReference type="NCBI Taxonomy" id="4521"/>
    <lineage>
        <taxon>Eukaryota</taxon>
        <taxon>Viridiplantae</taxon>
        <taxon>Streptophyta</taxon>
        <taxon>Embryophyta</taxon>
        <taxon>Tracheophyta</taxon>
        <taxon>Spermatophyta</taxon>
        <taxon>Magnoliopsida</taxon>
        <taxon>Liliopsida</taxon>
        <taxon>Poales</taxon>
        <taxon>Poaceae</taxon>
        <taxon>BOP clade</taxon>
        <taxon>Pooideae</taxon>
        <taxon>Poodae</taxon>
        <taxon>Poeae</taxon>
        <taxon>Poeae Chloroplast Group 2 (Poeae type)</taxon>
        <taxon>Loliodinae</taxon>
        <taxon>Loliinae</taxon>
        <taxon>Lolium</taxon>
    </lineage>
</organism>
<dbReference type="Pfam" id="PF00085">
    <property type="entry name" value="Thioredoxin"/>
    <property type="match status" value="1"/>
</dbReference>
<evidence type="ECO:0000256" key="2">
    <source>
        <dbReference type="ARBA" id="ARBA00022946"/>
    </source>
</evidence>
<evidence type="ECO:0000256" key="1">
    <source>
        <dbReference type="ARBA" id="ARBA00022448"/>
    </source>
</evidence>
<dbReference type="AlphaFoldDB" id="A0AAD8T7K9"/>
<dbReference type="InterPro" id="IPR013766">
    <property type="entry name" value="Thioredoxin_domain"/>
</dbReference>
<dbReference type="PANTHER" id="PTHR45663">
    <property type="entry name" value="GEO12009P1"/>
    <property type="match status" value="1"/>
</dbReference>
<reference evidence="8" key="1">
    <citation type="submission" date="2023-07" db="EMBL/GenBank/DDBJ databases">
        <title>A chromosome-level genome assembly of Lolium multiflorum.</title>
        <authorList>
            <person name="Chen Y."/>
            <person name="Copetti D."/>
            <person name="Kolliker R."/>
            <person name="Studer B."/>
        </authorList>
    </citation>
    <scope>NUCLEOTIDE SEQUENCE</scope>
    <source>
        <strain evidence="8">02402/16</strain>
        <tissue evidence="8">Leaf</tissue>
    </source>
</reference>
<keyword evidence="3" id="KW-0249">Electron transport</keyword>
<dbReference type="PROSITE" id="PS00194">
    <property type="entry name" value="THIOREDOXIN_1"/>
    <property type="match status" value="1"/>
</dbReference>
<keyword evidence="1" id="KW-0813">Transport</keyword>
<protein>
    <recommendedName>
        <fullName evidence="7">Thioredoxin domain-containing protein</fullName>
    </recommendedName>
</protein>
<gene>
    <name evidence="8" type="ORF">QYE76_038243</name>
    <name evidence="9" type="ORF">QYE76_038255</name>
</gene>
<dbReference type="PRINTS" id="PR00421">
    <property type="entry name" value="THIOREDOXIN"/>
</dbReference>
<dbReference type="PROSITE" id="PS51352">
    <property type="entry name" value="THIOREDOXIN_2"/>
    <property type="match status" value="1"/>
</dbReference>
<name>A0AAD8T7K9_LOLMU</name>
<dbReference type="InterPro" id="IPR005746">
    <property type="entry name" value="Thioredoxin"/>
</dbReference>
<evidence type="ECO:0000256" key="6">
    <source>
        <dbReference type="SAM" id="MobiDB-lite"/>
    </source>
</evidence>
<dbReference type="PANTHER" id="PTHR45663:SF39">
    <property type="entry name" value="THIOREDOXIN DOMAIN-CONTAINING PROTEIN"/>
    <property type="match status" value="1"/>
</dbReference>
<dbReference type="InterPro" id="IPR036249">
    <property type="entry name" value="Thioredoxin-like_sf"/>
</dbReference>
<evidence type="ECO:0000259" key="7">
    <source>
        <dbReference type="PROSITE" id="PS51352"/>
    </source>
</evidence>
<proteinExistence type="predicted"/>
<evidence type="ECO:0000313" key="10">
    <source>
        <dbReference type="Proteomes" id="UP001231189"/>
    </source>
</evidence>
<dbReference type="SUPFAM" id="SSF52833">
    <property type="entry name" value="Thioredoxin-like"/>
    <property type="match status" value="1"/>
</dbReference>
<dbReference type="NCBIfam" id="TIGR01068">
    <property type="entry name" value="thioredoxin"/>
    <property type="match status" value="1"/>
</dbReference>
<evidence type="ECO:0000256" key="3">
    <source>
        <dbReference type="ARBA" id="ARBA00022982"/>
    </source>
</evidence>
<evidence type="ECO:0000313" key="9">
    <source>
        <dbReference type="EMBL" id="KAK1677407.1"/>
    </source>
</evidence>
<keyword evidence="10" id="KW-1185">Reference proteome</keyword>
<dbReference type="GO" id="GO:0005737">
    <property type="term" value="C:cytoplasm"/>
    <property type="evidence" value="ECO:0007669"/>
    <property type="project" value="TreeGrafter"/>
</dbReference>
<evidence type="ECO:0000256" key="5">
    <source>
        <dbReference type="ARBA" id="ARBA00023284"/>
    </source>
</evidence>
<evidence type="ECO:0000313" key="8">
    <source>
        <dbReference type="EMBL" id="KAK1677395.1"/>
    </source>
</evidence>
<dbReference type="EMBL" id="JAUUTY010000002">
    <property type="protein sequence ID" value="KAK1677407.1"/>
    <property type="molecule type" value="Genomic_DNA"/>
</dbReference>
<dbReference type="EMBL" id="JAUUTY010000002">
    <property type="protein sequence ID" value="KAK1677395.1"/>
    <property type="molecule type" value="Genomic_DNA"/>
</dbReference>
<feature type="domain" description="Thioredoxin" evidence="7">
    <location>
        <begin position="93"/>
        <end position="211"/>
    </location>
</feature>
<keyword evidence="2" id="KW-0809">Transit peptide</keyword>